<reference evidence="3 4" key="1">
    <citation type="journal article" date="2015" name="Antonie Van Leeuwenhoek">
        <title>Bosea vaviloviae sp. nov., a new species of slow-growing rhizobia isolated from nodules of the relict species Vavilovia formosa (Stev.) Fed.</title>
        <authorList>
            <person name="Safronova V.I."/>
            <person name="Kuznetsova I.G."/>
            <person name="Sazanova A.L."/>
            <person name="Kimeklis A.K."/>
            <person name="Belimov A.A."/>
            <person name="Andronov E.E."/>
            <person name="Pinaev A.G."/>
            <person name="Chizhevskaya E.P."/>
            <person name="Pukhaev A.R."/>
            <person name="Popov K.P."/>
            <person name="Willems A."/>
            <person name="Tikhonovich I.A."/>
        </authorList>
    </citation>
    <scope>NUCLEOTIDE SEQUENCE [LARGE SCALE GENOMIC DNA]</scope>
    <source>
        <strain evidence="3 4">Vaf18</strain>
    </source>
</reference>
<dbReference type="Pfam" id="PF20032">
    <property type="entry name" value="ADYC"/>
    <property type="match status" value="1"/>
</dbReference>
<dbReference type="InterPro" id="IPR045426">
    <property type="entry name" value="ADYC"/>
</dbReference>
<keyword evidence="4" id="KW-1185">Reference proteome</keyword>
<evidence type="ECO:0000256" key="1">
    <source>
        <dbReference type="SAM" id="SignalP"/>
    </source>
</evidence>
<evidence type="ECO:0000313" key="3">
    <source>
        <dbReference type="EMBL" id="AOO83486.1"/>
    </source>
</evidence>
<sequence length="263" mass="28150">MRVLILLLALLATPAIAQTRQVTGVEAHEGAFRVSLSDGTMREREALAGMVLVYQQGDQRIRIRIRIAGIRQDPTDTTGRRLLHDFRDAATAEPLCQPAPDGTREGFPIAGRADATGAISMAEPGAFEIVCTSGAQGKCVRFGYGPWQSQPDGASMAEIYNACIHMVRGDYCGLGEGTTRDGMSIDLYDIHAIQKPENSPSQAFEAGWGPHGAVCVRHVRVKENTSLERLAATCPRLAGKLGEGCTEASARAAGAKLFNRSTP</sequence>
<dbReference type="STRING" id="1526658.BHK69_26305"/>
<dbReference type="RefSeq" id="WP_069692686.1">
    <property type="nucleotide sequence ID" value="NZ_CP017147.1"/>
</dbReference>
<dbReference type="KEGG" id="bvv:BHK69_26305"/>
<name>A0A1D7U7Z3_9HYPH</name>
<dbReference type="AlphaFoldDB" id="A0A1D7U7Z3"/>
<accession>A0A1D7U7Z3</accession>
<keyword evidence="1" id="KW-0732">Signal</keyword>
<evidence type="ECO:0000313" key="4">
    <source>
        <dbReference type="Proteomes" id="UP000094969"/>
    </source>
</evidence>
<evidence type="ECO:0000259" key="2">
    <source>
        <dbReference type="Pfam" id="PF20032"/>
    </source>
</evidence>
<organism evidence="3 4">
    <name type="scientific">Bosea vaviloviae</name>
    <dbReference type="NCBI Taxonomy" id="1526658"/>
    <lineage>
        <taxon>Bacteria</taxon>
        <taxon>Pseudomonadati</taxon>
        <taxon>Pseudomonadota</taxon>
        <taxon>Alphaproteobacteria</taxon>
        <taxon>Hyphomicrobiales</taxon>
        <taxon>Boseaceae</taxon>
        <taxon>Bosea</taxon>
    </lineage>
</organism>
<feature type="signal peptide" evidence="1">
    <location>
        <begin position="1"/>
        <end position="17"/>
    </location>
</feature>
<gene>
    <name evidence="3" type="ORF">BHK69_26305</name>
</gene>
<feature type="chain" id="PRO_5009100028" description="ADYC domain-containing protein" evidence="1">
    <location>
        <begin position="18"/>
        <end position="263"/>
    </location>
</feature>
<proteinExistence type="predicted"/>
<dbReference type="OrthoDB" id="8066319at2"/>
<dbReference type="Proteomes" id="UP000094969">
    <property type="component" value="Chromosome"/>
</dbReference>
<dbReference type="EMBL" id="CP017147">
    <property type="protein sequence ID" value="AOO83486.1"/>
    <property type="molecule type" value="Genomic_DNA"/>
</dbReference>
<protein>
    <recommendedName>
        <fullName evidence="2">ADYC domain-containing protein</fullName>
    </recommendedName>
</protein>
<feature type="domain" description="ADYC" evidence="2">
    <location>
        <begin position="45"/>
        <end position="221"/>
    </location>
</feature>